<feature type="transmembrane region" description="Helical" evidence="5">
    <location>
        <begin position="27"/>
        <end position="45"/>
    </location>
</feature>
<keyword evidence="3 5" id="KW-1133">Transmembrane helix</keyword>
<dbReference type="EMBL" id="JAFMYU010000005">
    <property type="protein sequence ID" value="MBO0930954.1"/>
    <property type="molecule type" value="Genomic_DNA"/>
</dbReference>
<dbReference type="Pfam" id="PF01943">
    <property type="entry name" value="Polysacc_synt"/>
    <property type="match status" value="1"/>
</dbReference>
<feature type="transmembrane region" description="Helical" evidence="5">
    <location>
        <begin position="266"/>
        <end position="285"/>
    </location>
</feature>
<protein>
    <submittedName>
        <fullName evidence="6">Flippase</fullName>
    </submittedName>
</protein>
<accession>A0A939JXE5</accession>
<organism evidence="6 7">
    <name type="scientific">Fibrella aquatilis</name>
    <dbReference type="NCBI Taxonomy" id="2817059"/>
    <lineage>
        <taxon>Bacteria</taxon>
        <taxon>Pseudomonadati</taxon>
        <taxon>Bacteroidota</taxon>
        <taxon>Cytophagia</taxon>
        <taxon>Cytophagales</taxon>
        <taxon>Spirosomataceae</taxon>
        <taxon>Fibrella</taxon>
    </lineage>
</organism>
<proteinExistence type="predicted"/>
<comment type="caution">
    <text evidence="6">The sequence shown here is derived from an EMBL/GenBank/DDBJ whole genome shotgun (WGS) entry which is preliminary data.</text>
</comment>
<dbReference type="CDD" id="cd13128">
    <property type="entry name" value="MATE_Wzx_like"/>
    <property type="match status" value="1"/>
</dbReference>
<dbReference type="AlphaFoldDB" id="A0A939JXE5"/>
<evidence type="ECO:0000256" key="3">
    <source>
        <dbReference type="ARBA" id="ARBA00022989"/>
    </source>
</evidence>
<dbReference type="Proteomes" id="UP000664795">
    <property type="component" value="Unassembled WGS sequence"/>
</dbReference>
<dbReference type="GO" id="GO:0016020">
    <property type="term" value="C:membrane"/>
    <property type="evidence" value="ECO:0007669"/>
    <property type="project" value="UniProtKB-SubCell"/>
</dbReference>
<evidence type="ECO:0000313" key="7">
    <source>
        <dbReference type="Proteomes" id="UP000664795"/>
    </source>
</evidence>
<evidence type="ECO:0000313" key="6">
    <source>
        <dbReference type="EMBL" id="MBO0930954.1"/>
    </source>
</evidence>
<feature type="transmembrane region" description="Helical" evidence="5">
    <location>
        <begin position="339"/>
        <end position="360"/>
    </location>
</feature>
<feature type="transmembrane region" description="Helical" evidence="5">
    <location>
        <begin position="51"/>
        <end position="75"/>
    </location>
</feature>
<evidence type="ECO:0000256" key="2">
    <source>
        <dbReference type="ARBA" id="ARBA00022692"/>
    </source>
</evidence>
<name>A0A939JXE5_9BACT</name>
<feature type="transmembrane region" description="Helical" evidence="5">
    <location>
        <begin position="155"/>
        <end position="176"/>
    </location>
</feature>
<feature type="transmembrane region" description="Helical" evidence="5">
    <location>
        <begin position="372"/>
        <end position="392"/>
    </location>
</feature>
<dbReference type="PANTHER" id="PTHR43424">
    <property type="entry name" value="LOCUS PUTATIVE PROTEIN 1-RELATED"/>
    <property type="match status" value="1"/>
</dbReference>
<sequence>MNILQKLSSSQIRLSLRNAGWMFFDKIFRMATSLLVGIWLARYLGPEQFGILNYAILFPTIFLSIAGFGLNNILMIEYTAAAGDLLKQRKLVSGGVYIKFTIGCLTYLMSFLANYILNYSNDVLFVIINITGSVLIFQSSEAIDTYFQARSRAKLSVIVKSLALFTTSIFRIYAIINKLDIIYFVMINFIELLISYILTLIVVRTALEANIFDIIKEIDLRIIKKLSSQSWPIMLSEFFVFIYMKIDQFMIKSLSTDHEIGYYTAALRLSEVWYFIAIAITASFYPNIAKYYDSDRKNFLALYQKLINILSFISIIISIFISMFSSSLVYFIFGEQYTGVAPILSVHIWSGVFVFTGVGISNLMVIENLQKFILVKTIIGAFVNVLLNIWLIPRFGALGASVATLIAYSLSAYFLNFFYTKAKFIFAMQTQSFTNFLTLKSFRG</sequence>
<feature type="transmembrane region" description="Helical" evidence="5">
    <location>
        <begin position="228"/>
        <end position="246"/>
    </location>
</feature>
<keyword evidence="2 5" id="KW-0812">Transmembrane</keyword>
<evidence type="ECO:0000256" key="4">
    <source>
        <dbReference type="ARBA" id="ARBA00023136"/>
    </source>
</evidence>
<keyword evidence="7" id="KW-1185">Reference proteome</keyword>
<keyword evidence="4 5" id="KW-0472">Membrane</keyword>
<evidence type="ECO:0000256" key="5">
    <source>
        <dbReference type="SAM" id="Phobius"/>
    </source>
</evidence>
<dbReference type="RefSeq" id="WP_207334921.1">
    <property type="nucleotide sequence ID" value="NZ_JAFMYU010000005.1"/>
</dbReference>
<feature type="transmembrane region" description="Helical" evidence="5">
    <location>
        <begin position="398"/>
        <end position="419"/>
    </location>
</feature>
<feature type="transmembrane region" description="Helical" evidence="5">
    <location>
        <begin position="306"/>
        <end position="333"/>
    </location>
</feature>
<gene>
    <name evidence="6" type="ORF">J2I48_08125</name>
</gene>
<dbReference type="InterPro" id="IPR002797">
    <property type="entry name" value="Polysacc_synth"/>
</dbReference>
<evidence type="ECO:0000256" key="1">
    <source>
        <dbReference type="ARBA" id="ARBA00004141"/>
    </source>
</evidence>
<comment type="subcellular location">
    <subcellularLocation>
        <location evidence="1">Membrane</location>
        <topology evidence="1">Multi-pass membrane protein</topology>
    </subcellularLocation>
</comment>
<reference evidence="6 7" key="1">
    <citation type="submission" date="2021-03" db="EMBL/GenBank/DDBJ databases">
        <title>Fibrella sp. HMF5036 genome sequencing and assembly.</title>
        <authorList>
            <person name="Kang H."/>
            <person name="Kim H."/>
            <person name="Bae S."/>
            <person name="Joh K."/>
        </authorList>
    </citation>
    <scope>NUCLEOTIDE SEQUENCE [LARGE SCALE GENOMIC DNA]</scope>
    <source>
        <strain evidence="6 7">HMF5036</strain>
    </source>
</reference>
<feature type="transmembrane region" description="Helical" evidence="5">
    <location>
        <begin position="182"/>
        <end position="207"/>
    </location>
</feature>
<dbReference type="InterPro" id="IPR052556">
    <property type="entry name" value="PolySynth_Transporter"/>
</dbReference>
<dbReference type="PANTHER" id="PTHR43424:SF1">
    <property type="entry name" value="LOCUS PUTATIVE PROTEIN 1-RELATED"/>
    <property type="match status" value="1"/>
</dbReference>
<feature type="transmembrane region" description="Helical" evidence="5">
    <location>
        <begin position="123"/>
        <end position="143"/>
    </location>
</feature>
<feature type="transmembrane region" description="Helical" evidence="5">
    <location>
        <begin position="96"/>
        <end position="117"/>
    </location>
</feature>